<evidence type="ECO:0000313" key="1">
    <source>
        <dbReference type="EMBL" id="RAL26070.1"/>
    </source>
</evidence>
<organism evidence="1 2">
    <name type="scientific">Thermoflavimicrobium daqui</name>
    <dbReference type="NCBI Taxonomy" id="2137476"/>
    <lineage>
        <taxon>Bacteria</taxon>
        <taxon>Bacillati</taxon>
        <taxon>Bacillota</taxon>
        <taxon>Bacilli</taxon>
        <taxon>Bacillales</taxon>
        <taxon>Thermoactinomycetaceae</taxon>
        <taxon>Thermoflavimicrobium</taxon>
    </lineage>
</organism>
<protein>
    <recommendedName>
        <fullName evidence="3">Adenosylcobinamide amidohydrolase</fullName>
    </recommendedName>
</protein>
<name>A0A364K795_9BACL</name>
<proteinExistence type="predicted"/>
<dbReference type="PANTHER" id="PTHR35336">
    <property type="entry name" value="ADENOSYLCOBINAMIDE AMIDOHYDROLASE"/>
    <property type="match status" value="1"/>
</dbReference>
<accession>A0A364K795</accession>
<dbReference type="OrthoDB" id="34339at2"/>
<evidence type="ECO:0000313" key="2">
    <source>
        <dbReference type="Proteomes" id="UP000251213"/>
    </source>
</evidence>
<reference evidence="1 2" key="2">
    <citation type="submission" date="2018-06" db="EMBL/GenBank/DDBJ databases">
        <authorList>
            <person name="Zhirakovskaya E."/>
        </authorList>
    </citation>
    <scope>NUCLEOTIDE SEQUENCE [LARGE SCALE GENOMIC DNA]</scope>
    <source>
        <strain evidence="1 2">FBKL4.011</strain>
    </source>
</reference>
<dbReference type="Pfam" id="PF01955">
    <property type="entry name" value="CbiZ"/>
    <property type="match status" value="1"/>
</dbReference>
<dbReference type="InterPro" id="IPR052209">
    <property type="entry name" value="CbiZ"/>
</dbReference>
<evidence type="ECO:0008006" key="3">
    <source>
        <dbReference type="Google" id="ProtNLM"/>
    </source>
</evidence>
<gene>
    <name evidence="1" type="ORF">DL897_03435</name>
</gene>
<dbReference type="InterPro" id="IPR002808">
    <property type="entry name" value="AdoCbi_amidolase"/>
</dbReference>
<keyword evidence="2" id="KW-1185">Reference proteome</keyword>
<dbReference type="Proteomes" id="UP000251213">
    <property type="component" value="Unassembled WGS sequence"/>
</dbReference>
<dbReference type="AlphaFoldDB" id="A0A364K795"/>
<reference evidence="1 2" key="1">
    <citation type="submission" date="2018-06" db="EMBL/GenBank/DDBJ databases">
        <title>Thermoflavimicrobium daqus sp. nov., a thermophilic microbe isolated from Moutai-flavour Daqu.</title>
        <authorList>
            <person name="Wang X."/>
            <person name="Zhou H."/>
        </authorList>
    </citation>
    <scope>NUCLEOTIDE SEQUENCE [LARGE SCALE GENOMIC DNA]</scope>
    <source>
        <strain evidence="1 2">FBKL4.011</strain>
    </source>
</reference>
<sequence length="227" mass="24760">MMNTVFTASSWPISYQANPEYLVIQSAQPLQVLTSAIIGKEQATTIVNRHVPKSYCPVSPRQETQTWLKENGFSLTDTVTLLTAAYIERGTFQTRENEFFRLAVWTTAGFGNATRAGKKIATHTWNPLPGTINIIIVIDGSLTSYAMVNAIITATEAKSAALQDLGVKDQDGHLATGTNTDAIVIASTQQSIGRYLHEYTGILSPLGSAIGELVYQTVYQIGLQELF</sequence>
<dbReference type="EMBL" id="QJKK01000002">
    <property type="protein sequence ID" value="RAL26070.1"/>
    <property type="molecule type" value="Genomic_DNA"/>
</dbReference>
<comment type="caution">
    <text evidence="1">The sequence shown here is derived from an EMBL/GenBank/DDBJ whole genome shotgun (WGS) entry which is preliminary data.</text>
</comment>
<dbReference type="PANTHER" id="PTHR35336:SF5">
    <property type="entry name" value="ADENOSYLCOBINAMIDE AMIDOHYDROLASE"/>
    <property type="match status" value="1"/>
</dbReference>